<name>A0A8H3HKJ9_9AGAM</name>
<comment type="caution">
    <text evidence="2">The sequence shown here is derived from an EMBL/GenBank/DDBJ whole genome shotgun (WGS) entry which is preliminary data.</text>
</comment>
<keyword evidence="1" id="KW-0812">Transmembrane</keyword>
<evidence type="ECO:0000313" key="2">
    <source>
        <dbReference type="EMBL" id="CAE6517867.1"/>
    </source>
</evidence>
<protein>
    <submittedName>
        <fullName evidence="2">Uncharacterized protein</fullName>
    </submittedName>
</protein>
<keyword evidence="1" id="KW-0472">Membrane</keyword>
<organism evidence="2 3">
    <name type="scientific">Rhizoctonia solani</name>
    <dbReference type="NCBI Taxonomy" id="456999"/>
    <lineage>
        <taxon>Eukaryota</taxon>
        <taxon>Fungi</taxon>
        <taxon>Dikarya</taxon>
        <taxon>Basidiomycota</taxon>
        <taxon>Agaricomycotina</taxon>
        <taxon>Agaricomycetes</taxon>
        <taxon>Cantharellales</taxon>
        <taxon>Ceratobasidiaceae</taxon>
        <taxon>Rhizoctonia</taxon>
    </lineage>
</organism>
<dbReference type="Proteomes" id="UP000663853">
    <property type="component" value="Unassembled WGS sequence"/>
</dbReference>
<proteinExistence type="predicted"/>
<evidence type="ECO:0000256" key="1">
    <source>
        <dbReference type="SAM" id="Phobius"/>
    </source>
</evidence>
<gene>
    <name evidence="2" type="ORF">RDB_LOCUS140420</name>
</gene>
<keyword evidence="1" id="KW-1133">Transmembrane helix</keyword>
<accession>A0A8H3HKJ9</accession>
<feature type="non-terminal residue" evidence="2">
    <location>
        <position position="1"/>
    </location>
</feature>
<evidence type="ECO:0000313" key="3">
    <source>
        <dbReference type="Proteomes" id="UP000663853"/>
    </source>
</evidence>
<feature type="transmembrane region" description="Helical" evidence="1">
    <location>
        <begin position="309"/>
        <end position="333"/>
    </location>
</feature>
<reference evidence="2" key="1">
    <citation type="submission" date="2021-01" db="EMBL/GenBank/DDBJ databases">
        <authorList>
            <person name="Kaushik A."/>
        </authorList>
    </citation>
    <scope>NUCLEOTIDE SEQUENCE</scope>
    <source>
        <strain evidence="2">AG6-10EEA</strain>
    </source>
</reference>
<sequence length="370" mass="41291">MQSWAHSSHQMSGLAITVPAGGKPQLVSQSPSSALSGSPRALSQLFTPQSIGQAQPPSDWTFHPLPSSKFRTSALPFQANLNAMSENTSSTDSLEPETDKGYFHHAKYRITTNIDIKKRDDIRNDIVEHVKGLNTDEFTEVIAIPTNEPGLKDGKKEYVLCYADHFNRTLGSAADGKFRSGESYDSSSDYCRAYVEWIGLIMQSPRNHLLSPSAKPKEYSCLGRKIAQQVVWDHQNGHITKLDIENAFSMNECSSLLSALQKKRGVTDKQCQKIIKTVIERFLTARPFIQPGLGQAFSAGKAEGERGRITTICVLIALFIWHVPMLSIPLSYFRRLRVMASQADKGAYLPHLWRTLIKGLLKEWTDLNIV</sequence>
<dbReference type="EMBL" id="CAJMXA010003863">
    <property type="protein sequence ID" value="CAE6517867.1"/>
    <property type="molecule type" value="Genomic_DNA"/>
</dbReference>
<dbReference type="AlphaFoldDB" id="A0A8H3HKJ9"/>